<comment type="caution">
    <text evidence="4">The sequence shown here is derived from an EMBL/GenBank/DDBJ whole genome shotgun (WGS) entry which is preliminary data.</text>
</comment>
<dbReference type="FunFam" id="3.30.70.80:FF:000005">
    <property type="entry name" value="Proteinase inhibitor I2B"/>
    <property type="match status" value="1"/>
</dbReference>
<feature type="signal peptide" evidence="3">
    <location>
        <begin position="1"/>
        <end position="18"/>
    </location>
</feature>
<dbReference type="EMBL" id="JXNT01000001">
    <property type="protein sequence ID" value="ODM23617.1"/>
    <property type="molecule type" value="Genomic_DNA"/>
</dbReference>
<keyword evidence="3" id="KW-0732">Signal</keyword>
<feature type="compositionally biased region" description="Polar residues" evidence="2">
    <location>
        <begin position="66"/>
        <end position="76"/>
    </location>
</feature>
<evidence type="ECO:0000256" key="2">
    <source>
        <dbReference type="SAM" id="MobiDB-lite"/>
    </source>
</evidence>
<dbReference type="PANTHER" id="PTHR28288:SF1">
    <property type="entry name" value="INHIBITOR I9 DOMAIN-CONTAINING PROTEIN"/>
    <property type="match status" value="1"/>
</dbReference>
<dbReference type="GO" id="GO:0004866">
    <property type="term" value="F:endopeptidase inhibitor activity"/>
    <property type="evidence" value="ECO:0007669"/>
    <property type="project" value="UniProtKB-ARBA"/>
</dbReference>
<gene>
    <name evidence="4" type="ORF">SI65_01206</name>
</gene>
<evidence type="ECO:0008006" key="6">
    <source>
        <dbReference type="Google" id="ProtNLM"/>
    </source>
</evidence>
<dbReference type="SUPFAM" id="SSF54897">
    <property type="entry name" value="Protease propeptides/inhibitors"/>
    <property type="match status" value="1"/>
</dbReference>
<feature type="region of interest" description="Disordered" evidence="2">
    <location>
        <begin position="66"/>
        <end position="90"/>
    </location>
</feature>
<feature type="chain" id="PRO_5009123881" description="Inhibitor I9 domain-containing protein" evidence="3">
    <location>
        <begin position="19"/>
        <end position="90"/>
    </location>
</feature>
<evidence type="ECO:0000313" key="5">
    <source>
        <dbReference type="Proteomes" id="UP000094569"/>
    </source>
</evidence>
<evidence type="ECO:0000256" key="3">
    <source>
        <dbReference type="SAM" id="SignalP"/>
    </source>
</evidence>
<accession>A0A1E3BRU1</accession>
<dbReference type="PANTHER" id="PTHR28288">
    <property type="entry name" value="PROTEASE B INHIBITOR 2"/>
    <property type="match status" value="1"/>
</dbReference>
<name>A0A1E3BRU1_ASPCR</name>
<dbReference type="AlphaFoldDB" id="A0A1E3BRU1"/>
<dbReference type="OrthoDB" id="3888684at2759"/>
<keyword evidence="5" id="KW-1185">Reference proteome</keyword>
<protein>
    <recommendedName>
        <fullName evidence="6">Inhibitor I9 domain-containing protein</fullName>
    </recommendedName>
</protein>
<sequence>MKLSLATALFGLLPMAMAKSIIVYYPKGTPSSVIDDGKKHITDAGGSITYDYPSLRGFAANAPDNAVSSLGDQSPNHKPFVEDDQVVTVN</sequence>
<dbReference type="InterPro" id="IPR037045">
    <property type="entry name" value="S8pro/Inhibitor_I9_sf"/>
</dbReference>
<dbReference type="VEuPathDB" id="FungiDB:SI65_01206"/>
<dbReference type="InterPro" id="IPR052471">
    <property type="entry name" value="PBI_I9"/>
</dbReference>
<dbReference type="Gene3D" id="3.30.70.80">
    <property type="entry name" value="Peptidase S8 propeptide/proteinase inhibitor I9"/>
    <property type="match status" value="1"/>
</dbReference>
<organism evidence="4 5">
    <name type="scientific">Aspergillus cristatus</name>
    <name type="common">Chinese Fuzhuan brick tea-fermentation fungus</name>
    <name type="synonym">Eurotium cristatum</name>
    <dbReference type="NCBI Taxonomy" id="573508"/>
    <lineage>
        <taxon>Eukaryota</taxon>
        <taxon>Fungi</taxon>
        <taxon>Dikarya</taxon>
        <taxon>Ascomycota</taxon>
        <taxon>Pezizomycotina</taxon>
        <taxon>Eurotiomycetes</taxon>
        <taxon>Eurotiomycetidae</taxon>
        <taxon>Eurotiales</taxon>
        <taxon>Aspergillaceae</taxon>
        <taxon>Aspergillus</taxon>
        <taxon>Aspergillus subgen. Aspergillus</taxon>
    </lineage>
</organism>
<dbReference type="GO" id="GO:0042144">
    <property type="term" value="P:vacuole fusion, non-autophagic"/>
    <property type="evidence" value="ECO:0007669"/>
    <property type="project" value="TreeGrafter"/>
</dbReference>
<reference evidence="4 5" key="1">
    <citation type="journal article" date="2016" name="BMC Genomics">
        <title>Comparative genomic and transcriptomic analyses of the Fuzhuan brick tea-fermentation fungus Aspergillus cristatus.</title>
        <authorList>
            <person name="Ge Y."/>
            <person name="Wang Y."/>
            <person name="Liu Y."/>
            <person name="Tan Y."/>
            <person name="Ren X."/>
            <person name="Zhang X."/>
            <person name="Hyde K.D."/>
            <person name="Liu Y."/>
            <person name="Liu Z."/>
        </authorList>
    </citation>
    <scope>NUCLEOTIDE SEQUENCE [LARGE SCALE GENOMIC DNA]</scope>
    <source>
        <strain evidence="4 5">GZAAS20.1005</strain>
    </source>
</reference>
<dbReference type="Proteomes" id="UP000094569">
    <property type="component" value="Unassembled WGS sequence"/>
</dbReference>
<evidence type="ECO:0000256" key="1">
    <source>
        <dbReference type="ARBA" id="ARBA00038069"/>
    </source>
</evidence>
<comment type="similarity">
    <text evidence="1">Belongs to the protease inhibitor I9 family.</text>
</comment>
<proteinExistence type="inferred from homology"/>
<evidence type="ECO:0000313" key="4">
    <source>
        <dbReference type="EMBL" id="ODM23617.1"/>
    </source>
</evidence>